<dbReference type="Pfam" id="PF07291">
    <property type="entry name" value="MauE"/>
    <property type="match status" value="1"/>
</dbReference>
<evidence type="ECO:0000256" key="5">
    <source>
        <dbReference type="SAM" id="Phobius"/>
    </source>
</evidence>
<evidence type="ECO:0000256" key="4">
    <source>
        <dbReference type="ARBA" id="ARBA00023136"/>
    </source>
</evidence>
<comment type="subcellular location">
    <subcellularLocation>
        <location evidence="1">Membrane</location>
        <topology evidence="1">Multi-pass membrane protein</topology>
    </subcellularLocation>
</comment>
<evidence type="ECO:0000256" key="2">
    <source>
        <dbReference type="ARBA" id="ARBA00022692"/>
    </source>
</evidence>
<feature type="transmembrane region" description="Helical" evidence="5">
    <location>
        <begin position="72"/>
        <end position="92"/>
    </location>
</feature>
<accession>A0A7W7YJ73</accession>
<evidence type="ECO:0000313" key="7">
    <source>
        <dbReference type="EMBL" id="MBB5037208.1"/>
    </source>
</evidence>
<feature type="transmembrane region" description="Helical" evidence="5">
    <location>
        <begin position="43"/>
        <end position="65"/>
    </location>
</feature>
<organism evidence="7 8">
    <name type="scientific">Prosthecobacter dejongeii</name>
    <dbReference type="NCBI Taxonomy" id="48465"/>
    <lineage>
        <taxon>Bacteria</taxon>
        <taxon>Pseudomonadati</taxon>
        <taxon>Verrucomicrobiota</taxon>
        <taxon>Verrucomicrobiia</taxon>
        <taxon>Verrucomicrobiales</taxon>
        <taxon>Verrucomicrobiaceae</taxon>
        <taxon>Prosthecobacter</taxon>
    </lineage>
</organism>
<dbReference type="GO" id="GO:0016020">
    <property type="term" value="C:membrane"/>
    <property type="evidence" value="ECO:0007669"/>
    <property type="project" value="UniProtKB-SubCell"/>
</dbReference>
<keyword evidence="2 5" id="KW-0812">Transmembrane</keyword>
<keyword evidence="3 5" id="KW-1133">Transmembrane helix</keyword>
<proteinExistence type="predicted"/>
<feature type="domain" description="Methylamine utilisation protein MauE" evidence="6">
    <location>
        <begin position="3"/>
        <end position="126"/>
    </location>
</feature>
<evidence type="ECO:0000313" key="8">
    <source>
        <dbReference type="Proteomes" id="UP000534294"/>
    </source>
</evidence>
<dbReference type="RefSeq" id="WP_184206889.1">
    <property type="nucleotide sequence ID" value="NZ_JACHIF010000002.1"/>
</dbReference>
<gene>
    <name evidence="7" type="ORF">HNQ64_001450</name>
</gene>
<dbReference type="InterPro" id="IPR009908">
    <property type="entry name" value="Methylamine_util_MauE"/>
</dbReference>
<evidence type="ECO:0000256" key="1">
    <source>
        <dbReference type="ARBA" id="ARBA00004141"/>
    </source>
</evidence>
<comment type="caution">
    <text evidence="7">The sequence shown here is derived from an EMBL/GenBank/DDBJ whole genome shotgun (WGS) entry which is preliminary data.</text>
</comment>
<evidence type="ECO:0000256" key="3">
    <source>
        <dbReference type="ARBA" id="ARBA00022989"/>
    </source>
</evidence>
<dbReference type="AlphaFoldDB" id="A0A7W7YJ73"/>
<name>A0A7W7YJ73_9BACT</name>
<dbReference type="UniPathway" id="UPA00895"/>
<protein>
    <submittedName>
        <fullName evidence="7">Putative membrane protein YphA (DoxX/SURF4 family)</fullName>
    </submittedName>
</protein>
<dbReference type="EMBL" id="JACHIF010000002">
    <property type="protein sequence ID" value="MBB5037208.1"/>
    <property type="molecule type" value="Genomic_DNA"/>
</dbReference>
<keyword evidence="8" id="KW-1185">Reference proteome</keyword>
<dbReference type="Proteomes" id="UP000534294">
    <property type="component" value="Unassembled WGS sequence"/>
</dbReference>
<evidence type="ECO:0000259" key="6">
    <source>
        <dbReference type="Pfam" id="PF07291"/>
    </source>
</evidence>
<dbReference type="GO" id="GO:0030416">
    <property type="term" value="P:methylamine metabolic process"/>
    <property type="evidence" value="ECO:0007669"/>
    <property type="project" value="InterPro"/>
</dbReference>
<keyword evidence="4 5" id="KW-0472">Membrane</keyword>
<sequence length="144" mass="15601">MFKLLLHLLFGSIFVYAGAVKAWDPGLFVMDVRSFDLLPDPYAAWLAMFLPWLEIFSGLAVITGVLRKGGLLVLNASLLAFLVAIGISWYRGIDIQCGCFGSSEASSNYAELIVRDLVLLALGLYLQIKGGRKVTSSPSSSPVV</sequence>
<reference evidence="7 8" key="1">
    <citation type="submission" date="2020-08" db="EMBL/GenBank/DDBJ databases">
        <title>Genomic Encyclopedia of Type Strains, Phase IV (KMG-IV): sequencing the most valuable type-strain genomes for metagenomic binning, comparative biology and taxonomic classification.</title>
        <authorList>
            <person name="Goeker M."/>
        </authorList>
    </citation>
    <scope>NUCLEOTIDE SEQUENCE [LARGE SCALE GENOMIC DNA]</scope>
    <source>
        <strain evidence="7 8">DSM 12251</strain>
    </source>
</reference>